<protein>
    <recommendedName>
        <fullName evidence="4">DUF3100 domain-containing protein</fullName>
    </recommendedName>
</protein>
<feature type="transmembrane region" description="Helical" evidence="1">
    <location>
        <begin position="84"/>
        <end position="103"/>
    </location>
</feature>
<dbReference type="AlphaFoldDB" id="E1RCE2"/>
<dbReference type="OrthoDB" id="5451070at2"/>
<keyword evidence="3" id="KW-1185">Reference proteome</keyword>
<feature type="transmembrane region" description="Helical" evidence="1">
    <location>
        <begin position="169"/>
        <end position="192"/>
    </location>
</feature>
<dbReference type="eggNOG" id="ENOG502Z7NA">
    <property type="taxonomic scope" value="Bacteria"/>
</dbReference>
<evidence type="ECO:0000256" key="1">
    <source>
        <dbReference type="SAM" id="Phobius"/>
    </source>
</evidence>
<dbReference type="InterPro" id="IPR021450">
    <property type="entry name" value="DUF3100"/>
</dbReference>
<feature type="transmembrane region" description="Helical" evidence="1">
    <location>
        <begin position="204"/>
        <end position="227"/>
    </location>
</feature>
<organism evidence="2 3">
    <name type="scientific">Sediminispirochaeta smaragdinae (strain DSM 11293 / JCM 15392 / SEBR 4228)</name>
    <name type="common">Spirochaeta smaragdinae</name>
    <dbReference type="NCBI Taxonomy" id="573413"/>
    <lineage>
        <taxon>Bacteria</taxon>
        <taxon>Pseudomonadati</taxon>
        <taxon>Spirochaetota</taxon>
        <taxon>Spirochaetia</taxon>
        <taxon>Spirochaetales</taxon>
        <taxon>Spirochaetaceae</taxon>
        <taxon>Sediminispirochaeta</taxon>
    </lineage>
</organism>
<feature type="transmembrane region" description="Helical" evidence="1">
    <location>
        <begin position="234"/>
        <end position="258"/>
    </location>
</feature>
<dbReference type="HOGENOM" id="CLU_072807_0_0_12"/>
<evidence type="ECO:0000313" key="3">
    <source>
        <dbReference type="Proteomes" id="UP000002318"/>
    </source>
</evidence>
<evidence type="ECO:0000313" key="2">
    <source>
        <dbReference type="EMBL" id="ADK80022.1"/>
    </source>
</evidence>
<feature type="transmembrane region" description="Helical" evidence="1">
    <location>
        <begin position="24"/>
        <end position="45"/>
    </location>
</feature>
<gene>
    <name evidence="2" type="ordered locus">Spirs_0888</name>
</gene>
<dbReference type="RefSeq" id="WP_013253486.1">
    <property type="nucleotide sequence ID" value="NC_014364.1"/>
</dbReference>
<keyword evidence="1" id="KW-0812">Transmembrane</keyword>
<dbReference type="Pfam" id="PF11299">
    <property type="entry name" value="DUF3100"/>
    <property type="match status" value="1"/>
</dbReference>
<dbReference type="Proteomes" id="UP000002318">
    <property type="component" value="Chromosome"/>
</dbReference>
<feature type="transmembrane region" description="Helical" evidence="1">
    <location>
        <begin position="118"/>
        <end position="136"/>
    </location>
</feature>
<evidence type="ECO:0008006" key="4">
    <source>
        <dbReference type="Google" id="ProtNLM"/>
    </source>
</evidence>
<dbReference type="STRING" id="573413.Spirs_0888"/>
<dbReference type="KEGG" id="ssm:Spirs_0888"/>
<sequence>MKGGKGTDSGALGGFFAVVKDSRLILSVVGIVVVSELIGIVKIPLGASLSIALFPMLYAMVLGMFSYFLKVVKKEQSQKAENMILLAILPLIAKLGMSIGPSLSKLSDMGLAILLQEFGHVGSILIALPIGLLFGFRRELVGMTHSIGREANVSLIAERYGIDSDEGRGVMTIYIVGTLLGTLFYGLMVPVFVKMIPSLHVEAWALASGVGSGSMMAASSGALSTVFPDRAKDILAYAGASQVLTTATGLYMSIFIFLPLTNRLYAWLSPIIGKKKDEEKTYE</sequence>
<keyword evidence="1" id="KW-1133">Transmembrane helix</keyword>
<accession>E1RCE2</accession>
<reference evidence="2 3" key="1">
    <citation type="journal article" date="2010" name="Stand. Genomic Sci.">
        <title>Complete genome sequence of Spirochaeta smaragdinae type strain (SEBR 4228).</title>
        <authorList>
            <person name="Mavromatis K."/>
            <person name="Yasawong M."/>
            <person name="Chertkov O."/>
            <person name="Lapidus A."/>
            <person name="Lucas S."/>
            <person name="Nolan M."/>
            <person name="Del Rio T.G."/>
            <person name="Tice H."/>
            <person name="Cheng J.F."/>
            <person name="Pitluck S."/>
            <person name="Liolios K."/>
            <person name="Ivanova N."/>
            <person name="Tapia R."/>
            <person name="Han C."/>
            <person name="Bruce D."/>
            <person name="Goodwin L."/>
            <person name="Pati A."/>
            <person name="Chen A."/>
            <person name="Palaniappan K."/>
            <person name="Land M."/>
            <person name="Hauser L."/>
            <person name="Chang Y.J."/>
            <person name="Jeffries C.D."/>
            <person name="Detter J.C."/>
            <person name="Rohde M."/>
            <person name="Brambilla E."/>
            <person name="Spring S."/>
            <person name="Goker M."/>
            <person name="Sikorski J."/>
            <person name="Woyke T."/>
            <person name="Bristow J."/>
            <person name="Eisen J.A."/>
            <person name="Markowitz V."/>
            <person name="Hugenholtz P."/>
            <person name="Klenk H.P."/>
            <person name="Kyrpides N.C."/>
        </authorList>
    </citation>
    <scope>NUCLEOTIDE SEQUENCE [LARGE SCALE GENOMIC DNA]</scope>
    <source>
        <strain evidence="3">DSM 11293 / JCM 15392 / SEBR 4228</strain>
    </source>
</reference>
<feature type="transmembrane region" description="Helical" evidence="1">
    <location>
        <begin position="51"/>
        <end position="72"/>
    </location>
</feature>
<name>E1RCE2_SEDSS</name>
<dbReference type="EMBL" id="CP002116">
    <property type="protein sequence ID" value="ADK80022.1"/>
    <property type="molecule type" value="Genomic_DNA"/>
</dbReference>
<keyword evidence="1" id="KW-0472">Membrane</keyword>
<proteinExistence type="predicted"/>